<reference evidence="7" key="1">
    <citation type="submission" date="2025-08" db="UniProtKB">
        <authorList>
            <consortium name="RefSeq"/>
        </authorList>
    </citation>
    <scope>IDENTIFICATION</scope>
    <source>
        <tissue evidence="7">Testes</tissue>
    </source>
</reference>
<evidence type="ECO:0000256" key="2">
    <source>
        <dbReference type="ARBA" id="ARBA00022525"/>
    </source>
</evidence>
<dbReference type="PANTHER" id="PTHR22906:SF43">
    <property type="entry name" value="PROPERDIN"/>
    <property type="match status" value="1"/>
</dbReference>
<protein>
    <submittedName>
        <fullName evidence="7">Hemicentin-1-like</fullName>
    </submittedName>
</protein>
<evidence type="ECO:0000313" key="7">
    <source>
        <dbReference type="RefSeq" id="XP_006821619.1"/>
    </source>
</evidence>
<evidence type="ECO:0000313" key="6">
    <source>
        <dbReference type="Proteomes" id="UP000694865"/>
    </source>
</evidence>
<evidence type="ECO:0000256" key="4">
    <source>
        <dbReference type="ARBA" id="ARBA00022737"/>
    </source>
</evidence>
<dbReference type="SMART" id="SM00209">
    <property type="entry name" value="TSP1"/>
    <property type="match status" value="4"/>
</dbReference>
<organism evidence="6 7">
    <name type="scientific">Saccoglossus kowalevskii</name>
    <name type="common">Acorn worm</name>
    <dbReference type="NCBI Taxonomy" id="10224"/>
    <lineage>
        <taxon>Eukaryota</taxon>
        <taxon>Metazoa</taxon>
        <taxon>Hemichordata</taxon>
        <taxon>Enteropneusta</taxon>
        <taxon>Harrimaniidae</taxon>
        <taxon>Saccoglossus</taxon>
    </lineage>
</organism>
<gene>
    <name evidence="7" type="primary">LOC102807852</name>
</gene>
<dbReference type="GeneID" id="102807852"/>
<evidence type="ECO:0000256" key="5">
    <source>
        <dbReference type="ARBA" id="ARBA00023157"/>
    </source>
</evidence>
<dbReference type="PROSITE" id="PS50092">
    <property type="entry name" value="TSP1"/>
    <property type="match status" value="4"/>
</dbReference>
<dbReference type="Proteomes" id="UP000694865">
    <property type="component" value="Unplaced"/>
</dbReference>
<keyword evidence="4" id="KW-0677">Repeat</keyword>
<dbReference type="PANTHER" id="PTHR22906">
    <property type="entry name" value="PROPERDIN"/>
    <property type="match status" value="1"/>
</dbReference>
<keyword evidence="2" id="KW-0964">Secreted</keyword>
<accession>A0ABM0MNM8</accession>
<dbReference type="InterPro" id="IPR052065">
    <property type="entry name" value="Compl_asym_regulator"/>
</dbReference>
<proteinExistence type="predicted"/>
<comment type="subcellular location">
    <subcellularLocation>
        <location evidence="1">Secreted</location>
    </subcellularLocation>
</comment>
<dbReference type="InterPro" id="IPR036383">
    <property type="entry name" value="TSP1_rpt_sf"/>
</dbReference>
<sequence length="276" mass="30593">ISVWTPWSPWSPCSVTCDIGSRTKSRLCTHPESGMICEGEALEQEICTPVPCPIDGGWSNWSPWTPCSKTCGGTREQVRVCDNPAPLHSGSYCIGDMYRIDNCGDNTTCPVNGNWGHWSTWAPCSVTCGQGLSRRYRVCNNPEPMNEGEKCPGKTREHKSCGKNNDPCYDLCEKANSWPLLTAPPHDGSPSLRVDFHQVFTEKVTVSGLMVFNPEPLLARQGSGVWSTWSHWGTCTNTCGVGQQFRQRLCKDNICSGPNQQQKPCLIKKCPTIYTR</sequence>
<keyword evidence="5" id="KW-1015">Disulfide bond</keyword>
<dbReference type="Gene3D" id="2.20.100.10">
    <property type="entry name" value="Thrombospondin type-1 (TSP1) repeat"/>
    <property type="match status" value="4"/>
</dbReference>
<feature type="non-terminal residue" evidence="7">
    <location>
        <position position="1"/>
    </location>
</feature>
<dbReference type="SUPFAM" id="SSF82895">
    <property type="entry name" value="TSP-1 type 1 repeat"/>
    <property type="match status" value="4"/>
</dbReference>
<dbReference type="PRINTS" id="PR01705">
    <property type="entry name" value="TSP1REPEAT"/>
</dbReference>
<evidence type="ECO:0000256" key="1">
    <source>
        <dbReference type="ARBA" id="ARBA00004613"/>
    </source>
</evidence>
<dbReference type="RefSeq" id="XP_006821619.1">
    <property type="nucleotide sequence ID" value="XM_006821556.1"/>
</dbReference>
<keyword evidence="6" id="KW-1185">Reference proteome</keyword>
<dbReference type="Pfam" id="PF00090">
    <property type="entry name" value="TSP_1"/>
    <property type="match status" value="4"/>
</dbReference>
<evidence type="ECO:0000256" key="3">
    <source>
        <dbReference type="ARBA" id="ARBA00022729"/>
    </source>
</evidence>
<keyword evidence="3" id="KW-0732">Signal</keyword>
<name>A0ABM0MNM8_SACKO</name>
<dbReference type="InterPro" id="IPR000884">
    <property type="entry name" value="TSP1_rpt"/>
</dbReference>